<accession>A0A6J4MMV4</accession>
<dbReference type="EMBL" id="CADCTZ010000711">
    <property type="protein sequence ID" value="CAA9362465.1"/>
    <property type="molecule type" value="Genomic_DNA"/>
</dbReference>
<name>A0A6J4MMV4_9CYAN</name>
<gene>
    <name evidence="1" type="ORF">AVDCRST_MAG84-3586</name>
</gene>
<sequence>MQSNTLEEIRGVELEQMSSLASHVELIWALTPLLEAIDITISIVLILDFGIKFLLL</sequence>
<organism evidence="1">
    <name type="scientific">uncultured Microcoleus sp</name>
    <dbReference type="NCBI Taxonomy" id="259945"/>
    <lineage>
        <taxon>Bacteria</taxon>
        <taxon>Bacillati</taxon>
        <taxon>Cyanobacteriota</taxon>
        <taxon>Cyanophyceae</taxon>
        <taxon>Oscillatoriophycideae</taxon>
        <taxon>Oscillatoriales</taxon>
        <taxon>Microcoleaceae</taxon>
        <taxon>Microcoleus</taxon>
        <taxon>environmental samples</taxon>
    </lineage>
</organism>
<evidence type="ECO:0000313" key="1">
    <source>
        <dbReference type="EMBL" id="CAA9362465.1"/>
    </source>
</evidence>
<reference evidence="1" key="1">
    <citation type="submission" date="2020-02" db="EMBL/GenBank/DDBJ databases">
        <authorList>
            <person name="Meier V. D."/>
        </authorList>
    </citation>
    <scope>NUCLEOTIDE SEQUENCE</scope>
    <source>
        <strain evidence="1">AVDCRST_MAG84</strain>
    </source>
</reference>
<dbReference type="AlphaFoldDB" id="A0A6J4MMV4"/>
<proteinExistence type="predicted"/>
<protein>
    <submittedName>
        <fullName evidence="1">Uncharacterized protein</fullName>
    </submittedName>
</protein>